<dbReference type="RefSeq" id="WP_011488723.1">
    <property type="nucleotide sequence ID" value="NC_007951.1"/>
</dbReference>
<dbReference type="InterPro" id="IPR015797">
    <property type="entry name" value="NUDIX_hydrolase-like_dom_sf"/>
</dbReference>
<dbReference type="PANTHER" id="PTHR43222">
    <property type="entry name" value="NUDIX HYDROLASE 23"/>
    <property type="match status" value="1"/>
</dbReference>
<name>Q13XR3_PARXL</name>
<dbReference type="OrthoDB" id="9791228at2"/>
<dbReference type="PANTHER" id="PTHR43222:SF2">
    <property type="entry name" value="NUDIX HYDROLASE 23, CHLOROPLASTIC"/>
    <property type="match status" value="1"/>
</dbReference>
<dbReference type="Proteomes" id="UP000001817">
    <property type="component" value="Chromosome 1"/>
</dbReference>
<dbReference type="eggNOG" id="COG1051">
    <property type="taxonomic scope" value="Bacteria"/>
</dbReference>
<keyword evidence="6" id="KW-1185">Reference proteome</keyword>
<reference evidence="5 6" key="1">
    <citation type="journal article" date="2006" name="Proc. Natl. Acad. Sci. U.S.A.">
        <title>Burkholderia xenovorans LB400 harbors a multi-replicon, 9.73-Mbp genome shaped for versatility.</title>
        <authorList>
            <person name="Chain P.S."/>
            <person name="Denef V.J."/>
            <person name="Konstantinidis K.T."/>
            <person name="Vergez L.M."/>
            <person name="Agullo L."/>
            <person name="Reyes V.L."/>
            <person name="Hauser L."/>
            <person name="Cordova M."/>
            <person name="Gomez L."/>
            <person name="Gonzalez M."/>
            <person name="Land M."/>
            <person name="Lao V."/>
            <person name="Larimer F."/>
            <person name="LiPuma J.J."/>
            <person name="Mahenthiralingam E."/>
            <person name="Malfatti S.A."/>
            <person name="Marx C.J."/>
            <person name="Parnell J.J."/>
            <person name="Ramette A."/>
            <person name="Richardson P."/>
            <person name="Seeger M."/>
            <person name="Smith D."/>
            <person name="Spilker T."/>
            <person name="Sul W.J."/>
            <person name="Tsoi T.V."/>
            <person name="Ulrich L.E."/>
            <person name="Zhulin I.B."/>
            <person name="Tiedje J.M."/>
        </authorList>
    </citation>
    <scope>NUCLEOTIDE SEQUENCE [LARGE SCALE GENOMIC DNA]</scope>
    <source>
        <strain evidence="5 6">LB400</strain>
    </source>
</reference>
<dbReference type="GO" id="GO:0016787">
    <property type="term" value="F:hydrolase activity"/>
    <property type="evidence" value="ECO:0007669"/>
    <property type="project" value="UniProtKB-KW"/>
</dbReference>
<gene>
    <name evidence="5" type="ORF">Bxe_A1837</name>
</gene>
<dbReference type="CDD" id="cd04667">
    <property type="entry name" value="NUDIX_Hydrolase"/>
    <property type="match status" value="1"/>
</dbReference>
<dbReference type="Pfam" id="PF00293">
    <property type="entry name" value="NUDIX"/>
    <property type="match status" value="1"/>
</dbReference>
<comment type="cofactor">
    <cofactor evidence="1">
        <name>Mg(2+)</name>
        <dbReference type="ChEBI" id="CHEBI:18420"/>
    </cofactor>
</comment>
<dbReference type="PROSITE" id="PS51462">
    <property type="entry name" value="NUDIX"/>
    <property type="match status" value="1"/>
</dbReference>
<dbReference type="InterPro" id="IPR020476">
    <property type="entry name" value="Nudix_hydrolase"/>
</dbReference>
<dbReference type="STRING" id="266265.Bxe_A1837"/>
<dbReference type="AlphaFoldDB" id="Q13XR3"/>
<evidence type="ECO:0000313" key="5">
    <source>
        <dbReference type="EMBL" id="ABE31126.1"/>
    </source>
</evidence>
<sequence>MLFGGGAPEPTATRFASIPARNTMKDRSTVICIRDRRILLVARTRLSWPLRWSLPGGTVKLAESPVEAAVRELREETSIEQSRLDYLFQFGGLAKRHHVFAANLALDVSPKPCNEISRCDWFSPAEIAALPASIPTRSIVELFLTWHGAKVMQGDPSL</sequence>
<accession>Q13XR3</accession>
<dbReference type="InterPro" id="IPR000086">
    <property type="entry name" value="NUDIX_hydrolase_dom"/>
</dbReference>
<organism evidence="5 6">
    <name type="scientific">Paraburkholderia xenovorans (strain LB400)</name>
    <dbReference type="NCBI Taxonomy" id="266265"/>
    <lineage>
        <taxon>Bacteria</taxon>
        <taxon>Pseudomonadati</taxon>
        <taxon>Pseudomonadota</taxon>
        <taxon>Betaproteobacteria</taxon>
        <taxon>Burkholderiales</taxon>
        <taxon>Burkholderiaceae</taxon>
        <taxon>Paraburkholderia</taxon>
    </lineage>
</organism>
<evidence type="ECO:0000256" key="1">
    <source>
        <dbReference type="ARBA" id="ARBA00001946"/>
    </source>
</evidence>
<evidence type="ECO:0000256" key="3">
    <source>
        <dbReference type="ARBA" id="ARBA00022842"/>
    </source>
</evidence>
<keyword evidence="2 5" id="KW-0378">Hydrolase</keyword>
<proteinExistence type="predicted"/>
<evidence type="ECO:0000313" key="6">
    <source>
        <dbReference type="Proteomes" id="UP000001817"/>
    </source>
</evidence>
<dbReference type="KEGG" id="bxe:Bxe_A1837"/>
<keyword evidence="3" id="KW-0460">Magnesium</keyword>
<evidence type="ECO:0000256" key="2">
    <source>
        <dbReference type="ARBA" id="ARBA00022801"/>
    </source>
</evidence>
<dbReference type="SUPFAM" id="SSF55811">
    <property type="entry name" value="Nudix"/>
    <property type="match status" value="1"/>
</dbReference>
<dbReference type="Gene3D" id="3.90.79.10">
    <property type="entry name" value="Nucleoside Triphosphate Pyrophosphohydrolase"/>
    <property type="match status" value="1"/>
</dbReference>
<protein>
    <submittedName>
        <fullName evidence="5">MutT/nudix family hydrolase</fullName>
    </submittedName>
</protein>
<evidence type="ECO:0000259" key="4">
    <source>
        <dbReference type="PROSITE" id="PS51462"/>
    </source>
</evidence>
<dbReference type="PRINTS" id="PR00502">
    <property type="entry name" value="NUDIXFAMILY"/>
</dbReference>
<feature type="domain" description="Nudix hydrolase" evidence="4">
    <location>
        <begin position="11"/>
        <end position="144"/>
    </location>
</feature>
<dbReference type="EMBL" id="CP000270">
    <property type="protein sequence ID" value="ABE31126.1"/>
    <property type="molecule type" value="Genomic_DNA"/>
</dbReference>